<evidence type="ECO:0000256" key="2">
    <source>
        <dbReference type="SAM" id="Phobius"/>
    </source>
</evidence>
<dbReference type="InterPro" id="IPR001623">
    <property type="entry name" value="DnaJ_domain"/>
</dbReference>
<accession>A0AAD9UL31</accession>
<feature type="transmembrane region" description="Helical" evidence="2">
    <location>
        <begin position="260"/>
        <end position="278"/>
    </location>
</feature>
<dbReference type="EMBL" id="JAODUO010000015">
    <property type="protein sequence ID" value="KAK2193240.1"/>
    <property type="molecule type" value="Genomic_DNA"/>
</dbReference>
<sequence length="340" mass="38602">MSLPYRTVTAHVPGCPQKCTIITLVDRGRVDVLNLQCEHELIRSHRNHASFARNISLSVSIITKIMLSLLETRAASCSRCLQLRQLQAVLTTDNRSGRAPLSTSSSRMSEVARTYYEVLGVKPSAKHGEIKKAFVEISKEIHPDMNPNNPKLHEQFVKLNEAYMVLSKPLARKEYDMSLASRISQHQRMARNMHGSHTPDSSNRPGSDGPQSATYDGEEERVFWDESIWYMRDRSKDYNAFYNEDTYYGVKGIKRLSNGAIIAGCFLVIGISMAGFAANMKYGQRKHVEAMKVDAINVAHLEEARLKARQRGNKKQLEILNARMSERADSVQRKMWDKKN</sequence>
<keyword evidence="2" id="KW-1133">Transmembrane helix</keyword>
<dbReference type="Pfam" id="PF00226">
    <property type="entry name" value="DnaJ"/>
    <property type="match status" value="1"/>
</dbReference>
<dbReference type="SMART" id="SM00271">
    <property type="entry name" value="DnaJ"/>
    <property type="match status" value="1"/>
</dbReference>
<evidence type="ECO:0000256" key="1">
    <source>
        <dbReference type="SAM" id="MobiDB-lite"/>
    </source>
</evidence>
<dbReference type="PANTHER" id="PTHR44825:SF1">
    <property type="entry name" value="DNAJ HOMOLOG SUBFAMILY C MEMBER 4"/>
    <property type="match status" value="1"/>
</dbReference>
<dbReference type="CDD" id="cd06257">
    <property type="entry name" value="DnaJ"/>
    <property type="match status" value="1"/>
</dbReference>
<protein>
    <recommendedName>
        <fullName evidence="3">J domain-containing protein</fullName>
    </recommendedName>
</protein>
<keyword evidence="5" id="KW-1185">Reference proteome</keyword>
<keyword evidence="2" id="KW-0472">Membrane</keyword>
<comment type="caution">
    <text evidence="4">The sequence shown here is derived from an EMBL/GenBank/DDBJ whole genome shotgun (WGS) entry which is preliminary data.</text>
</comment>
<feature type="domain" description="J" evidence="3">
    <location>
        <begin position="114"/>
        <end position="179"/>
    </location>
</feature>
<organism evidence="4 5">
    <name type="scientific">Ridgeia piscesae</name>
    <name type="common">Tubeworm</name>
    <dbReference type="NCBI Taxonomy" id="27915"/>
    <lineage>
        <taxon>Eukaryota</taxon>
        <taxon>Metazoa</taxon>
        <taxon>Spiralia</taxon>
        <taxon>Lophotrochozoa</taxon>
        <taxon>Annelida</taxon>
        <taxon>Polychaeta</taxon>
        <taxon>Sedentaria</taxon>
        <taxon>Canalipalpata</taxon>
        <taxon>Sabellida</taxon>
        <taxon>Siboglinidae</taxon>
        <taxon>Ridgeia</taxon>
    </lineage>
</organism>
<feature type="region of interest" description="Disordered" evidence="1">
    <location>
        <begin position="186"/>
        <end position="216"/>
    </location>
</feature>
<name>A0AAD9UL31_RIDPI</name>
<dbReference type="Proteomes" id="UP001209878">
    <property type="component" value="Unassembled WGS sequence"/>
</dbReference>
<keyword evidence="2" id="KW-0812">Transmembrane</keyword>
<dbReference type="PRINTS" id="PR00625">
    <property type="entry name" value="JDOMAIN"/>
</dbReference>
<evidence type="ECO:0000313" key="4">
    <source>
        <dbReference type="EMBL" id="KAK2193240.1"/>
    </source>
</evidence>
<evidence type="ECO:0000259" key="3">
    <source>
        <dbReference type="PROSITE" id="PS50076"/>
    </source>
</evidence>
<dbReference type="AlphaFoldDB" id="A0AAD9UL31"/>
<feature type="compositionally biased region" description="Polar residues" evidence="1">
    <location>
        <begin position="198"/>
        <end position="214"/>
    </location>
</feature>
<dbReference type="InterPro" id="IPR036869">
    <property type="entry name" value="J_dom_sf"/>
</dbReference>
<dbReference type="Gene3D" id="1.10.287.110">
    <property type="entry name" value="DnaJ domain"/>
    <property type="match status" value="1"/>
</dbReference>
<dbReference type="PROSITE" id="PS50076">
    <property type="entry name" value="DNAJ_2"/>
    <property type="match status" value="1"/>
</dbReference>
<dbReference type="SUPFAM" id="SSF46565">
    <property type="entry name" value="Chaperone J-domain"/>
    <property type="match status" value="1"/>
</dbReference>
<dbReference type="PANTHER" id="PTHR44825">
    <property type="match status" value="1"/>
</dbReference>
<proteinExistence type="predicted"/>
<evidence type="ECO:0000313" key="5">
    <source>
        <dbReference type="Proteomes" id="UP001209878"/>
    </source>
</evidence>
<dbReference type="InterPro" id="IPR052763">
    <property type="entry name" value="DnaJ_C4"/>
</dbReference>
<reference evidence="4" key="1">
    <citation type="journal article" date="2023" name="Mol. Biol. Evol.">
        <title>Third-Generation Sequencing Reveals the Adaptive Role of the Epigenome in Three Deep-Sea Polychaetes.</title>
        <authorList>
            <person name="Perez M."/>
            <person name="Aroh O."/>
            <person name="Sun Y."/>
            <person name="Lan Y."/>
            <person name="Juniper S.K."/>
            <person name="Young C.R."/>
            <person name="Angers B."/>
            <person name="Qian P.Y."/>
        </authorList>
    </citation>
    <scope>NUCLEOTIDE SEQUENCE</scope>
    <source>
        <strain evidence="4">R07B-5</strain>
    </source>
</reference>
<gene>
    <name evidence="4" type="ORF">NP493_16g04050</name>
</gene>